<dbReference type="GO" id="GO:0032196">
    <property type="term" value="P:transposition"/>
    <property type="evidence" value="ECO:0007669"/>
    <property type="project" value="UniProtKB-KW"/>
</dbReference>
<keyword evidence="2" id="KW-0815">Transposition</keyword>
<evidence type="ECO:0000256" key="4">
    <source>
        <dbReference type="ARBA" id="ARBA00023172"/>
    </source>
</evidence>
<dbReference type="PANTHER" id="PTHR35528:SF3">
    <property type="entry name" value="BLL1675 PROTEIN"/>
    <property type="match status" value="1"/>
</dbReference>
<keyword evidence="7" id="KW-1185">Reference proteome</keyword>
<dbReference type="InterPro" id="IPR001584">
    <property type="entry name" value="Integrase_cat-core"/>
</dbReference>
<keyword evidence="4" id="KW-0233">DNA recombination</keyword>
<dbReference type="Pfam" id="PF13610">
    <property type="entry name" value="DDE_Tnp_IS240"/>
    <property type="match status" value="1"/>
</dbReference>
<evidence type="ECO:0000256" key="3">
    <source>
        <dbReference type="ARBA" id="ARBA00023125"/>
    </source>
</evidence>
<proteinExistence type="predicted"/>
<evidence type="ECO:0000313" key="6">
    <source>
        <dbReference type="EMBL" id="RBP10361.1"/>
    </source>
</evidence>
<dbReference type="GO" id="GO:0003677">
    <property type="term" value="F:DNA binding"/>
    <property type="evidence" value="ECO:0007669"/>
    <property type="project" value="UniProtKB-KW"/>
</dbReference>
<comment type="function">
    <text evidence="1">Involved in the transposition of the insertion sequence.</text>
</comment>
<dbReference type="InterPro" id="IPR012337">
    <property type="entry name" value="RNaseH-like_sf"/>
</dbReference>
<dbReference type="OrthoDB" id="4315389at2"/>
<dbReference type="GO" id="GO:0006310">
    <property type="term" value="P:DNA recombination"/>
    <property type="evidence" value="ECO:0007669"/>
    <property type="project" value="UniProtKB-KW"/>
</dbReference>
<dbReference type="SUPFAM" id="SSF53098">
    <property type="entry name" value="Ribonuclease H-like"/>
    <property type="match status" value="1"/>
</dbReference>
<dbReference type="AlphaFoldDB" id="A0A366F6R9"/>
<dbReference type="EMBL" id="QNRK01000019">
    <property type="protein sequence ID" value="RBP10361.1"/>
    <property type="molecule type" value="Genomic_DNA"/>
</dbReference>
<organism evidence="6 7">
    <name type="scientific">Roseiarcus fermentans</name>
    <dbReference type="NCBI Taxonomy" id="1473586"/>
    <lineage>
        <taxon>Bacteria</taxon>
        <taxon>Pseudomonadati</taxon>
        <taxon>Pseudomonadota</taxon>
        <taxon>Alphaproteobacteria</taxon>
        <taxon>Hyphomicrobiales</taxon>
        <taxon>Roseiarcaceae</taxon>
        <taxon>Roseiarcus</taxon>
    </lineage>
</organism>
<dbReference type="InterPro" id="IPR036397">
    <property type="entry name" value="RNaseH_sf"/>
</dbReference>
<gene>
    <name evidence="6" type="ORF">DFR50_11932</name>
</gene>
<feature type="domain" description="Integrase catalytic" evidence="5">
    <location>
        <begin position="65"/>
        <end position="237"/>
    </location>
</feature>
<dbReference type="RefSeq" id="WP_113890489.1">
    <property type="nucleotide sequence ID" value="NZ_QNRK01000019.1"/>
</dbReference>
<dbReference type="NCBIfam" id="NF033587">
    <property type="entry name" value="transpos_IS6"/>
    <property type="match status" value="1"/>
</dbReference>
<evidence type="ECO:0000313" key="7">
    <source>
        <dbReference type="Proteomes" id="UP000253529"/>
    </source>
</evidence>
<sequence length="255" mass="29636">MSDFKGRHFEGEVVLWAVRWYCRYGVSYRDLEQMMGERGVSVDHSTIYRWVQKYAPEIEKRLRWQWRGPRSTSWRIDETYVKVRGQWAYLYRAVDKHGNTIDFYLSPTRNTAAAKRFLGKALSGLKDWEKPRVINTDKAPTYAAALTELKKEGRCPEETLHRQVKYLNNIIESDHGKLKQLIRPVRGFKTLKTAYATIKGFEVMHALRKGQASAFNITRDMRGEARIVERAFGLGASVLAETVQFHSEQIELESA</sequence>
<dbReference type="InterPro" id="IPR052183">
    <property type="entry name" value="IS_Transposase"/>
</dbReference>
<reference evidence="6 7" key="1">
    <citation type="submission" date="2018-06" db="EMBL/GenBank/DDBJ databases">
        <title>Genomic Encyclopedia of Type Strains, Phase IV (KMG-IV): sequencing the most valuable type-strain genomes for metagenomic binning, comparative biology and taxonomic classification.</title>
        <authorList>
            <person name="Goeker M."/>
        </authorList>
    </citation>
    <scope>NUCLEOTIDE SEQUENCE [LARGE SCALE GENOMIC DNA]</scope>
    <source>
        <strain evidence="6 7">DSM 24875</strain>
    </source>
</reference>
<evidence type="ECO:0000259" key="5">
    <source>
        <dbReference type="PROSITE" id="PS50994"/>
    </source>
</evidence>
<protein>
    <submittedName>
        <fullName evidence="6">Transposase-like protein</fullName>
    </submittedName>
</protein>
<evidence type="ECO:0000256" key="1">
    <source>
        <dbReference type="ARBA" id="ARBA00002286"/>
    </source>
</evidence>
<comment type="caution">
    <text evidence="6">The sequence shown here is derived from an EMBL/GenBank/DDBJ whole genome shotgun (WGS) entry which is preliminary data.</text>
</comment>
<accession>A0A366F6R9</accession>
<dbReference type="PANTHER" id="PTHR35528">
    <property type="entry name" value="BLL1675 PROTEIN"/>
    <property type="match status" value="1"/>
</dbReference>
<dbReference type="InterPro" id="IPR047930">
    <property type="entry name" value="Transpos_IS6"/>
</dbReference>
<name>A0A366F6R9_9HYPH</name>
<evidence type="ECO:0000256" key="2">
    <source>
        <dbReference type="ARBA" id="ARBA00022578"/>
    </source>
</evidence>
<dbReference type="PROSITE" id="PS50994">
    <property type="entry name" value="INTEGRASE"/>
    <property type="match status" value="1"/>
</dbReference>
<dbReference type="InterPro" id="IPR032874">
    <property type="entry name" value="DDE_dom"/>
</dbReference>
<dbReference type="Proteomes" id="UP000253529">
    <property type="component" value="Unassembled WGS sequence"/>
</dbReference>
<keyword evidence="3" id="KW-0238">DNA-binding</keyword>
<dbReference type="Gene3D" id="3.30.420.10">
    <property type="entry name" value="Ribonuclease H-like superfamily/Ribonuclease H"/>
    <property type="match status" value="1"/>
</dbReference>
<dbReference type="GO" id="GO:0015074">
    <property type="term" value="P:DNA integration"/>
    <property type="evidence" value="ECO:0007669"/>
    <property type="project" value="InterPro"/>
</dbReference>